<dbReference type="EMBL" id="MK779875">
    <property type="protein sequence ID" value="QCW07639.1"/>
    <property type="molecule type" value="Genomic_DNA"/>
</dbReference>
<organism evidence="1 2">
    <name type="scientific">Lactococcus phage CHPC971</name>
    <dbReference type="NCBI Taxonomy" id="2575255"/>
    <lineage>
        <taxon>Viruses</taxon>
        <taxon>Duplodnaviria</taxon>
        <taxon>Heunggongvirae</taxon>
        <taxon>Uroviricota</taxon>
        <taxon>Caudoviricetes</taxon>
        <taxon>Fremauxvirus</taxon>
        <taxon>Fremauxvirus CHPC971</taxon>
    </lineage>
</organism>
<accession>A0A4Y5MX63</accession>
<keyword evidence="2" id="KW-1185">Reference proteome</keyword>
<evidence type="ECO:0000313" key="2">
    <source>
        <dbReference type="Proteomes" id="UP000306022"/>
    </source>
</evidence>
<evidence type="ECO:0000313" key="1">
    <source>
        <dbReference type="EMBL" id="QCW07639.1"/>
    </source>
</evidence>
<reference evidence="1 2" key="1">
    <citation type="submission" date="2019-04" db="EMBL/GenBank/DDBJ databases">
        <authorList>
            <person name="de Jong A."/>
        </authorList>
    </citation>
    <scope>NUCLEOTIDE SEQUENCE [LARGE SCALE GENOMIC DNA]</scope>
</reference>
<sequence length="84" mass="9776">MKKDQPYILPDSVYVVDYDDTICAVKIVNGNKDLEKYFAHIFMNAKGKVVYNKQVYGVDHKHFDYGLPNSEGDMVVYFLAYKEE</sequence>
<name>A0A4Y5MX63_9CAUD</name>
<protein>
    <submittedName>
        <fullName evidence="1">Uncharacterized protein</fullName>
    </submittedName>
</protein>
<proteinExistence type="predicted"/>
<dbReference type="GeneID" id="65071131"/>
<dbReference type="RefSeq" id="YP_010082131.1">
    <property type="nucleotide sequence ID" value="NC_055027.1"/>
</dbReference>
<dbReference type="KEGG" id="vg:65071131"/>
<dbReference type="Proteomes" id="UP000306022">
    <property type="component" value="Segment"/>
</dbReference>